<reference evidence="1" key="1">
    <citation type="submission" date="2016-03" db="EMBL/GenBank/DDBJ databases">
        <title>Mechanisms controlling the formation of the plant cell surface in tip-growing cells are functionally conserved among land plants.</title>
        <authorList>
            <person name="Honkanen S."/>
            <person name="Jones V.A."/>
            <person name="Morieri G."/>
            <person name="Champion C."/>
            <person name="Hetherington A.J."/>
            <person name="Kelly S."/>
            <person name="Saint-Marcoux D."/>
            <person name="Proust H."/>
            <person name="Prescott H."/>
            <person name="Dolan L."/>
        </authorList>
    </citation>
    <scope>NUCLEOTIDE SEQUENCE [LARGE SCALE GENOMIC DNA]</scope>
    <source>
        <tissue evidence="1">Whole gametophyte</tissue>
    </source>
</reference>
<protein>
    <submittedName>
        <fullName evidence="1">Uncharacterized protein</fullName>
    </submittedName>
</protein>
<proteinExistence type="predicted"/>
<dbReference type="AlphaFoldDB" id="A0A176WP96"/>
<organism evidence="1 2">
    <name type="scientific">Marchantia polymorpha subsp. ruderalis</name>
    <dbReference type="NCBI Taxonomy" id="1480154"/>
    <lineage>
        <taxon>Eukaryota</taxon>
        <taxon>Viridiplantae</taxon>
        <taxon>Streptophyta</taxon>
        <taxon>Embryophyta</taxon>
        <taxon>Marchantiophyta</taxon>
        <taxon>Marchantiopsida</taxon>
        <taxon>Marchantiidae</taxon>
        <taxon>Marchantiales</taxon>
        <taxon>Marchantiaceae</taxon>
        <taxon>Marchantia</taxon>
    </lineage>
</organism>
<evidence type="ECO:0000313" key="1">
    <source>
        <dbReference type="EMBL" id="OAE34947.1"/>
    </source>
</evidence>
<sequence length="137" mass="15454">MTLTKVKKEPKHEKRQKLTELSEAFILNSICLCCNELIEVKKEKKTEYDWLLLNEDVNAREKTVKLAGKHRYSRIVLMESEPFGDSSLDLSTNVSCLYQFKSRKPAIYALQNPSGLLTIVCLCAMAHSSLSTAGGSR</sequence>
<accession>A0A176WP96</accession>
<evidence type="ECO:0000313" key="2">
    <source>
        <dbReference type="Proteomes" id="UP000077202"/>
    </source>
</evidence>
<gene>
    <name evidence="1" type="ORF">AXG93_593s1030</name>
</gene>
<dbReference type="Proteomes" id="UP000077202">
    <property type="component" value="Unassembled WGS sequence"/>
</dbReference>
<name>A0A176WP96_MARPO</name>
<dbReference type="EMBL" id="LVLJ01000294">
    <property type="protein sequence ID" value="OAE34947.1"/>
    <property type="molecule type" value="Genomic_DNA"/>
</dbReference>
<keyword evidence="2" id="KW-1185">Reference proteome</keyword>
<comment type="caution">
    <text evidence="1">The sequence shown here is derived from an EMBL/GenBank/DDBJ whole genome shotgun (WGS) entry which is preliminary data.</text>
</comment>